<keyword evidence="1" id="KW-0472">Membrane</keyword>
<evidence type="ECO:0000313" key="2">
    <source>
        <dbReference type="EMBL" id="MBX45410.1"/>
    </source>
</evidence>
<proteinExistence type="predicted"/>
<evidence type="ECO:0000256" key="1">
    <source>
        <dbReference type="SAM" id="Phobius"/>
    </source>
</evidence>
<protein>
    <submittedName>
        <fullName evidence="2">Uncharacterized protein</fullName>
    </submittedName>
</protein>
<reference evidence="2" key="1">
    <citation type="submission" date="2018-02" db="EMBL/GenBank/DDBJ databases">
        <title>Rhizophora mucronata_Transcriptome.</title>
        <authorList>
            <person name="Meera S.P."/>
            <person name="Sreeshan A."/>
            <person name="Augustine A."/>
        </authorList>
    </citation>
    <scope>NUCLEOTIDE SEQUENCE</scope>
    <source>
        <tissue evidence="2">Leaf</tissue>
    </source>
</reference>
<dbReference type="EMBL" id="GGEC01064926">
    <property type="protein sequence ID" value="MBX45410.1"/>
    <property type="molecule type" value="Transcribed_RNA"/>
</dbReference>
<sequence length="73" mass="8203">MAGLGFLLMRAQVSHIPNDTLMKCATIGSRCSYGMLFLCLVVGVCFWSSFVSYLTCWQFIYLKFATLNVSFLS</sequence>
<keyword evidence="1" id="KW-1133">Transmembrane helix</keyword>
<dbReference type="AlphaFoldDB" id="A0A2P2NSM2"/>
<organism evidence="2">
    <name type="scientific">Rhizophora mucronata</name>
    <name type="common">Asiatic mangrove</name>
    <dbReference type="NCBI Taxonomy" id="61149"/>
    <lineage>
        <taxon>Eukaryota</taxon>
        <taxon>Viridiplantae</taxon>
        <taxon>Streptophyta</taxon>
        <taxon>Embryophyta</taxon>
        <taxon>Tracheophyta</taxon>
        <taxon>Spermatophyta</taxon>
        <taxon>Magnoliopsida</taxon>
        <taxon>eudicotyledons</taxon>
        <taxon>Gunneridae</taxon>
        <taxon>Pentapetalae</taxon>
        <taxon>rosids</taxon>
        <taxon>fabids</taxon>
        <taxon>Malpighiales</taxon>
        <taxon>Rhizophoraceae</taxon>
        <taxon>Rhizophora</taxon>
    </lineage>
</organism>
<accession>A0A2P2NSM2</accession>
<feature type="transmembrane region" description="Helical" evidence="1">
    <location>
        <begin position="36"/>
        <end position="60"/>
    </location>
</feature>
<name>A0A2P2NSM2_RHIMU</name>
<keyword evidence="1" id="KW-0812">Transmembrane</keyword>